<keyword evidence="5" id="KW-1185">Reference proteome</keyword>
<dbReference type="Pfam" id="PF08443">
    <property type="entry name" value="RimK"/>
    <property type="match status" value="1"/>
</dbReference>
<dbReference type="Pfam" id="PF02955">
    <property type="entry name" value="GSH-S_ATP"/>
    <property type="match status" value="1"/>
</dbReference>
<feature type="domain" description="N-acetyltransferase" evidence="3">
    <location>
        <begin position="92"/>
        <end position="242"/>
    </location>
</feature>
<keyword evidence="1" id="KW-0067">ATP-binding</keyword>
<evidence type="ECO:0000259" key="3">
    <source>
        <dbReference type="PROSITE" id="PS51186"/>
    </source>
</evidence>
<accession>A0A1T4SY02</accession>
<evidence type="ECO:0000259" key="2">
    <source>
        <dbReference type="PROSITE" id="PS50975"/>
    </source>
</evidence>
<dbReference type="PANTHER" id="PTHR21621">
    <property type="entry name" value="RIBOSOMAL PROTEIN S6 MODIFICATION PROTEIN"/>
    <property type="match status" value="1"/>
</dbReference>
<dbReference type="InterPro" id="IPR016181">
    <property type="entry name" value="Acyl_CoA_acyltransferase"/>
</dbReference>
<dbReference type="Gene3D" id="3.30.470.20">
    <property type="entry name" value="ATP-grasp fold, B domain"/>
    <property type="match status" value="2"/>
</dbReference>
<dbReference type="GO" id="GO:0005524">
    <property type="term" value="F:ATP binding"/>
    <property type="evidence" value="ECO:0007669"/>
    <property type="project" value="UniProtKB-UniRule"/>
</dbReference>
<organism evidence="4 5">
    <name type="scientific">Consotaella salsifontis</name>
    <dbReference type="NCBI Taxonomy" id="1365950"/>
    <lineage>
        <taxon>Bacteria</taxon>
        <taxon>Pseudomonadati</taxon>
        <taxon>Pseudomonadota</taxon>
        <taxon>Alphaproteobacteria</taxon>
        <taxon>Hyphomicrobiales</taxon>
        <taxon>Aurantimonadaceae</taxon>
        <taxon>Consotaella</taxon>
    </lineage>
</organism>
<evidence type="ECO:0000256" key="1">
    <source>
        <dbReference type="PROSITE-ProRule" id="PRU00409"/>
    </source>
</evidence>
<proteinExistence type="predicted"/>
<dbReference type="InterPro" id="IPR004218">
    <property type="entry name" value="GSHS_ATP-bd"/>
</dbReference>
<dbReference type="OrthoDB" id="9803907at2"/>
<keyword evidence="4" id="KW-0808">Transferase</keyword>
<dbReference type="InterPro" id="IPR017534">
    <property type="entry name" value="GNAT-acetyltransferase"/>
</dbReference>
<protein>
    <submittedName>
        <fullName evidence="4">GNAT-family acetyltransferase TIGR03103</fullName>
    </submittedName>
</protein>
<dbReference type="EMBL" id="FUXL01000015">
    <property type="protein sequence ID" value="SKA32801.1"/>
    <property type="molecule type" value="Genomic_DNA"/>
</dbReference>
<dbReference type="GO" id="GO:0009432">
    <property type="term" value="P:SOS response"/>
    <property type="evidence" value="ECO:0007669"/>
    <property type="project" value="TreeGrafter"/>
</dbReference>
<dbReference type="GO" id="GO:0016747">
    <property type="term" value="F:acyltransferase activity, transferring groups other than amino-acyl groups"/>
    <property type="evidence" value="ECO:0007669"/>
    <property type="project" value="InterPro"/>
</dbReference>
<dbReference type="STRING" id="1365950.SAMN05428963_11555"/>
<gene>
    <name evidence="4" type="ORF">SAMN05428963_11555</name>
</gene>
<dbReference type="CDD" id="cd04301">
    <property type="entry name" value="NAT_SF"/>
    <property type="match status" value="1"/>
</dbReference>
<reference evidence="4 5" key="1">
    <citation type="submission" date="2017-02" db="EMBL/GenBank/DDBJ databases">
        <authorList>
            <person name="Peterson S.W."/>
        </authorList>
    </citation>
    <scope>NUCLEOTIDE SEQUENCE [LARGE SCALE GENOMIC DNA]</scope>
    <source>
        <strain evidence="4 5">USBA 369</strain>
    </source>
</reference>
<name>A0A1T4SY02_9HYPH</name>
<dbReference type="AlphaFoldDB" id="A0A1T4SY02"/>
<sequence>MGEHDDSKESGPGAVLDCGWGKLIFGQTFDDPAAIVDLLRAEVPERRDIAFYVKDPHVVLSHGPQELFLDPSHTFRLDLHGFHPSAETPPGFSIRRLKSETDAQEVNRIYQSRRMVQVEPAFFWRHRASRELIHLVAVDDVTNAVIGTVTGVDHSAVFDDPEKGSSLWCLAVDAQAVHPGIGRALVEALAQHLKEAGAAFMDLSVMHDNESAIALYEKLGFQRIQVFAVKRKNEINERLFTGFAEDFDALNPYARIIVDEALRRGIHAEITDAAGGFFRLTYGGRSIHCRESLSELTSGVAVSICDDKAVTRRVVQAAGVVVPEQTEAGEDEAAIARFIEKHGAIVVKPARGEQGRGVAVGLRTLDEAKSAIAVARQHSNRVLMEAMFDGDDLRLIVIDFRLVAAAMRRPPMVTGDGKHSIRDLIERLSRRRSAATHGESQVPLDGETERCVKDAGYAMDDVLPEGTTIKVRRAANLHTGGTIHDATGEVHPRLVEAAIAAARAINIPVCGIDLMVKSPRQPDYVFIEANERPGLANHEPQPTAERFIDLLFPLSIPSSVRVAQRNRLRS</sequence>
<dbReference type="SUPFAM" id="SSF55729">
    <property type="entry name" value="Acyl-CoA N-acyltransferases (Nat)"/>
    <property type="match status" value="1"/>
</dbReference>
<dbReference type="InterPro" id="IPR011761">
    <property type="entry name" value="ATP-grasp"/>
</dbReference>
<dbReference type="PROSITE" id="PS51186">
    <property type="entry name" value="GNAT"/>
    <property type="match status" value="1"/>
</dbReference>
<dbReference type="InterPro" id="IPR000182">
    <property type="entry name" value="GNAT_dom"/>
</dbReference>
<dbReference type="Proteomes" id="UP000190135">
    <property type="component" value="Unassembled WGS sequence"/>
</dbReference>
<evidence type="ECO:0000313" key="4">
    <source>
        <dbReference type="EMBL" id="SKA32801.1"/>
    </source>
</evidence>
<dbReference type="GO" id="GO:0018169">
    <property type="term" value="F:ribosomal S6-glutamic acid ligase activity"/>
    <property type="evidence" value="ECO:0007669"/>
    <property type="project" value="TreeGrafter"/>
</dbReference>
<evidence type="ECO:0000313" key="5">
    <source>
        <dbReference type="Proteomes" id="UP000190135"/>
    </source>
</evidence>
<dbReference type="GO" id="GO:0005737">
    <property type="term" value="C:cytoplasm"/>
    <property type="evidence" value="ECO:0007669"/>
    <property type="project" value="TreeGrafter"/>
</dbReference>
<dbReference type="GO" id="GO:0046872">
    <property type="term" value="F:metal ion binding"/>
    <property type="evidence" value="ECO:0007669"/>
    <property type="project" value="InterPro"/>
</dbReference>
<dbReference type="GO" id="GO:0004363">
    <property type="term" value="F:glutathione synthase activity"/>
    <property type="evidence" value="ECO:0007669"/>
    <property type="project" value="InterPro"/>
</dbReference>
<dbReference type="Pfam" id="PF00583">
    <property type="entry name" value="Acetyltransf_1"/>
    <property type="match status" value="1"/>
</dbReference>
<feature type="domain" description="ATP-grasp" evidence="2">
    <location>
        <begin position="312"/>
        <end position="556"/>
    </location>
</feature>
<dbReference type="PROSITE" id="PS50975">
    <property type="entry name" value="ATP_GRASP"/>
    <property type="match status" value="1"/>
</dbReference>
<keyword evidence="1" id="KW-0547">Nucleotide-binding</keyword>
<dbReference type="NCBIfam" id="TIGR03103">
    <property type="entry name" value="trio_acet_GNAT"/>
    <property type="match status" value="1"/>
</dbReference>
<dbReference type="PANTHER" id="PTHR21621:SF0">
    <property type="entry name" value="BETA-CITRYLGLUTAMATE SYNTHASE B-RELATED"/>
    <property type="match status" value="1"/>
</dbReference>
<dbReference type="SUPFAM" id="SSF56059">
    <property type="entry name" value="Glutathione synthetase ATP-binding domain-like"/>
    <property type="match status" value="1"/>
</dbReference>
<dbReference type="InterPro" id="IPR013651">
    <property type="entry name" value="ATP-grasp_RimK-type"/>
</dbReference>
<dbReference type="Gene3D" id="3.40.630.30">
    <property type="match status" value="1"/>
</dbReference>
<dbReference type="RefSeq" id="WP_078709777.1">
    <property type="nucleotide sequence ID" value="NZ_FUXL01000015.1"/>
</dbReference>